<comment type="function">
    <text evidence="10">Pseudouridylate synthase that catalyzes pseudouridylation of tRNAs and mRNAs. Acts on positions 27/28 in the anticodon stem and also positions 34 and 36 in the anticodon of an intron containing tRNA. Also catalyzes pseudouridylation of mRNAs: mediates pseudouridylation of mRNAs with the consensus sequence 5'-UGUAG-3'. Acts as a regulator of pre-mRNA splicing by mediating pseudouridylation of pre-mRNAs at locations associated with alternatively spliced regions. Pseudouridylation of pre-mRNAs near splice sites directly regulates mRNA splicing and mRNA 3'-end processing. Involved in regulation of nuclear receptor activity through pseudouridylation of SRA1 mRNA.</text>
</comment>
<dbReference type="SUPFAM" id="SSF55120">
    <property type="entry name" value="Pseudouridine synthase"/>
    <property type="match status" value="1"/>
</dbReference>
<dbReference type="Pfam" id="PF01416">
    <property type="entry name" value="PseudoU_synth_1"/>
    <property type="match status" value="1"/>
</dbReference>
<evidence type="ECO:0000256" key="15">
    <source>
        <dbReference type="ARBA" id="ARBA00079087"/>
    </source>
</evidence>
<keyword evidence="6" id="KW-0413">Isomerase</keyword>
<evidence type="ECO:0000256" key="13">
    <source>
        <dbReference type="ARBA" id="ARBA00068582"/>
    </source>
</evidence>
<accession>A0A9P0GDM6</accession>
<dbReference type="NCBIfam" id="TIGR00071">
    <property type="entry name" value="hisT_truA"/>
    <property type="match status" value="1"/>
</dbReference>
<comment type="subcellular location">
    <subcellularLocation>
        <location evidence="2">Nucleus</location>
    </subcellularLocation>
</comment>
<feature type="region of interest" description="Disordered" evidence="20">
    <location>
        <begin position="407"/>
        <end position="450"/>
    </location>
</feature>
<comment type="catalytic activity">
    <reaction evidence="9">
        <text>uridine(38/39/40) in tRNA = pseudouridine(38/39/40) in tRNA</text>
        <dbReference type="Rhea" id="RHEA:22376"/>
        <dbReference type="Rhea" id="RHEA-COMP:10085"/>
        <dbReference type="Rhea" id="RHEA-COMP:10087"/>
        <dbReference type="ChEBI" id="CHEBI:65314"/>
        <dbReference type="ChEBI" id="CHEBI:65315"/>
        <dbReference type="EC" id="5.4.99.12"/>
    </reaction>
</comment>
<dbReference type="GO" id="GO:0003723">
    <property type="term" value="F:RNA binding"/>
    <property type="evidence" value="ECO:0007669"/>
    <property type="project" value="InterPro"/>
</dbReference>
<evidence type="ECO:0000256" key="16">
    <source>
        <dbReference type="ARBA" id="ARBA00080849"/>
    </source>
</evidence>
<dbReference type="GO" id="GO:0031119">
    <property type="term" value="P:tRNA pseudouridine synthesis"/>
    <property type="evidence" value="ECO:0007669"/>
    <property type="project" value="InterPro"/>
</dbReference>
<sequence>MLLRTQTILRRFLSLAESAPKGNVQLPNILPRMCDTKSFKRKYDGRSKKRQWEERRSDKGEGIRGVVDDPKKTKIEETSESIADKDKIKRRKFCFLLGYSGNDYFGMQRNPNTKTIEEDFLNALYKVNLIDESGYNQVQNMQFQRACRTDKGVSAARQIVSLKLKENIDLEQINAELPEVIRVFGYKRVTKGFNSKTQCDARTYIYLIPTVAFAPHDKEVTQNDFRLDNETFEKVNKLLQNYLGTKNFHNYTSKKKHNDPSANRYMKSFVMETPFVKNGVEFAILKVHGQSFMLHQIRKMVGGLLAVVRGLTTEDVIQNSFKPEKITIPRAPGLGLMLEYVHYDRYNFRYGSDGVHEKLTWDEYEDQIQAFKEKYIFPTIIDKEIQEEAMIYWLKNKLARHAYDLDEENESDLESGGEDDDDDDEKVRCEKNNDDEECKSNENKVENVKI</sequence>
<evidence type="ECO:0000256" key="6">
    <source>
        <dbReference type="ARBA" id="ARBA00023235"/>
    </source>
</evidence>
<evidence type="ECO:0000256" key="10">
    <source>
        <dbReference type="ARBA" id="ARBA00053709"/>
    </source>
</evidence>
<feature type="compositionally biased region" description="Acidic residues" evidence="20">
    <location>
        <begin position="407"/>
        <end position="424"/>
    </location>
</feature>
<comment type="catalytic activity">
    <reaction evidence="1">
        <text>a uridine in mRNA = a pseudouridine in mRNA</text>
        <dbReference type="Rhea" id="RHEA:56644"/>
        <dbReference type="Rhea" id="RHEA-COMP:14658"/>
        <dbReference type="Rhea" id="RHEA-COMP:14659"/>
        <dbReference type="ChEBI" id="CHEBI:65314"/>
        <dbReference type="ChEBI" id="CHEBI:65315"/>
    </reaction>
</comment>
<dbReference type="InterPro" id="IPR020103">
    <property type="entry name" value="PsdUridine_synth_cat_dom_sf"/>
</dbReference>
<evidence type="ECO:0000256" key="2">
    <source>
        <dbReference type="ARBA" id="ARBA00004123"/>
    </source>
</evidence>
<dbReference type="InterPro" id="IPR020094">
    <property type="entry name" value="TruA/RsuA/RluB/E/F_N"/>
</dbReference>
<evidence type="ECO:0000256" key="7">
    <source>
        <dbReference type="ARBA" id="ARBA00023242"/>
    </source>
</evidence>
<dbReference type="InterPro" id="IPR020097">
    <property type="entry name" value="PsdUridine_synth_TruA_a/b_dom"/>
</dbReference>
<evidence type="ECO:0000256" key="9">
    <source>
        <dbReference type="ARBA" id="ARBA00052184"/>
    </source>
</evidence>
<protein>
    <recommendedName>
        <fullName evidence="13">Pseudouridylate synthase 1 homolog</fullName>
        <ecNumber evidence="12">5.4.99.12</ecNumber>
    </recommendedName>
    <alternativeName>
        <fullName evidence="14">tRNA pseudouridine synthase 1</fullName>
    </alternativeName>
    <alternativeName>
        <fullName evidence="17">tRNA pseudouridine(38-40) synthase</fullName>
    </alternativeName>
    <alternativeName>
        <fullName evidence="15">tRNA pseudouridylate synthase I</fullName>
    </alternativeName>
    <alternativeName>
        <fullName evidence="16">tRNA-uridine isomerase I</fullName>
    </alternativeName>
</protein>
<dbReference type="GO" id="GO:1990481">
    <property type="term" value="P:mRNA pseudouridine synthesis"/>
    <property type="evidence" value="ECO:0007669"/>
    <property type="project" value="TreeGrafter"/>
</dbReference>
<dbReference type="InterPro" id="IPR020095">
    <property type="entry name" value="PsdUridine_synth_TruA_C"/>
</dbReference>
<dbReference type="EC" id="5.4.99.12" evidence="12"/>
<evidence type="ECO:0000256" key="20">
    <source>
        <dbReference type="SAM" id="MobiDB-lite"/>
    </source>
</evidence>
<keyword evidence="7" id="KW-0539">Nucleus</keyword>
<keyword evidence="4" id="KW-0507">mRNA processing</keyword>
<dbReference type="InterPro" id="IPR041708">
    <property type="entry name" value="PUS1/PUS2-like"/>
</dbReference>
<evidence type="ECO:0000256" key="12">
    <source>
        <dbReference type="ARBA" id="ARBA00066509"/>
    </source>
</evidence>
<feature type="domain" description="Pseudouridine synthase I TruA alpha/beta" evidence="21">
    <location>
        <begin position="240"/>
        <end position="344"/>
    </location>
</feature>
<evidence type="ECO:0000259" key="21">
    <source>
        <dbReference type="Pfam" id="PF01416"/>
    </source>
</evidence>
<comment type="catalytic activity">
    <reaction evidence="8">
        <text>a uridine in tRNA = a pseudouridine in tRNA</text>
        <dbReference type="Rhea" id="RHEA:54572"/>
        <dbReference type="Rhea" id="RHEA-COMP:13339"/>
        <dbReference type="Rhea" id="RHEA-COMP:13934"/>
        <dbReference type="ChEBI" id="CHEBI:65314"/>
        <dbReference type="ChEBI" id="CHEBI:65315"/>
    </reaction>
</comment>
<dbReference type="InterPro" id="IPR001406">
    <property type="entry name" value="PsdUridine_synth_TruA"/>
</dbReference>
<evidence type="ECO:0000256" key="3">
    <source>
        <dbReference type="ARBA" id="ARBA00009375"/>
    </source>
</evidence>
<evidence type="ECO:0000313" key="22">
    <source>
        <dbReference type="EMBL" id="CAH1105637.1"/>
    </source>
</evidence>
<evidence type="ECO:0000256" key="8">
    <source>
        <dbReference type="ARBA" id="ARBA00036943"/>
    </source>
</evidence>
<dbReference type="GO" id="GO:0005634">
    <property type="term" value="C:nucleus"/>
    <property type="evidence" value="ECO:0007669"/>
    <property type="project" value="UniProtKB-SubCell"/>
</dbReference>
<feature type="binding site" evidence="19">
    <location>
        <position position="204"/>
    </location>
    <ligand>
        <name>substrate</name>
    </ligand>
</feature>
<reference evidence="22" key="1">
    <citation type="submission" date="2022-01" db="EMBL/GenBank/DDBJ databases">
        <authorList>
            <person name="King R."/>
        </authorList>
    </citation>
    <scope>NUCLEOTIDE SEQUENCE</scope>
</reference>
<dbReference type="GO" id="GO:0160147">
    <property type="term" value="F:tRNA pseudouridine(38-40) synthase activity"/>
    <property type="evidence" value="ECO:0007669"/>
    <property type="project" value="UniProtKB-EC"/>
</dbReference>
<dbReference type="PANTHER" id="PTHR11142:SF4">
    <property type="entry name" value="PSEUDOURIDYLATE SYNTHASE 1 HOMOLOG"/>
    <property type="match status" value="1"/>
</dbReference>
<comment type="subunit">
    <text evidence="11">Monomer. Forms a complex with RARG and the SRA1 RNA in the nucleus.</text>
</comment>
<gene>
    <name evidence="22" type="ORF">PSYICH_LOCUS6350</name>
</gene>
<evidence type="ECO:0000256" key="5">
    <source>
        <dbReference type="ARBA" id="ARBA00022694"/>
    </source>
</evidence>
<dbReference type="Gene3D" id="3.30.70.580">
    <property type="entry name" value="Pseudouridine synthase I, catalytic domain, N-terminal subdomain"/>
    <property type="match status" value="1"/>
</dbReference>
<keyword evidence="23" id="KW-1185">Reference proteome</keyword>
<name>A0A9P0GDM6_9CUCU</name>
<keyword evidence="5" id="KW-0819">tRNA processing</keyword>
<feature type="compositionally biased region" description="Basic and acidic residues" evidence="20">
    <location>
        <begin position="425"/>
        <end position="450"/>
    </location>
</feature>
<evidence type="ECO:0000256" key="19">
    <source>
        <dbReference type="PIRSR" id="PIRSR641708-2"/>
    </source>
</evidence>
<comment type="similarity">
    <text evidence="3">Belongs to the tRNA pseudouridine synthase TruA family.</text>
</comment>
<feature type="region of interest" description="Disordered" evidence="20">
    <location>
        <begin position="41"/>
        <end position="71"/>
    </location>
</feature>
<dbReference type="OrthoDB" id="10256309at2759"/>
<feature type="active site" description="Nucleophile" evidence="18">
    <location>
        <position position="150"/>
    </location>
</feature>
<evidence type="ECO:0000256" key="1">
    <source>
        <dbReference type="ARBA" id="ARBA00001166"/>
    </source>
</evidence>
<evidence type="ECO:0000256" key="11">
    <source>
        <dbReference type="ARBA" id="ARBA00064589"/>
    </source>
</evidence>
<evidence type="ECO:0000256" key="14">
    <source>
        <dbReference type="ARBA" id="ARBA00075153"/>
    </source>
</evidence>
<dbReference type="GO" id="GO:0006397">
    <property type="term" value="P:mRNA processing"/>
    <property type="evidence" value="ECO:0007669"/>
    <property type="project" value="UniProtKB-KW"/>
</dbReference>
<evidence type="ECO:0000256" key="18">
    <source>
        <dbReference type="PIRSR" id="PIRSR641708-1"/>
    </source>
</evidence>
<proteinExistence type="inferred from homology"/>
<dbReference type="Proteomes" id="UP001153636">
    <property type="component" value="Chromosome 2"/>
</dbReference>
<dbReference type="PANTHER" id="PTHR11142">
    <property type="entry name" value="PSEUDOURIDYLATE SYNTHASE"/>
    <property type="match status" value="1"/>
</dbReference>
<organism evidence="22 23">
    <name type="scientific">Psylliodes chrysocephalus</name>
    <dbReference type="NCBI Taxonomy" id="3402493"/>
    <lineage>
        <taxon>Eukaryota</taxon>
        <taxon>Metazoa</taxon>
        <taxon>Ecdysozoa</taxon>
        <taxon>Arthropoda</taxon>
        <taxon>Hexapoda</taxon>
        <taxon>Insecta</taxon>
        <taxon>Pterygota</taxon>
        <taxon>Neoptera</taxon>
        <taxon>Endopterygota</taxon>
        <taxon>Coleoptera</taxon>
        <taxon>Polyphaga</taxon>
        <taxon>Cucujiformia</taxon>
        <taxon>Chrysomeloidea</taxon>
        <taxon>Chrysomelidae</taxon>
        <taxon>Galerucinae</taxon>
        <taxon>Alticini</taxon>
        <taxon>Psylliodes</taxon>
    </lineage>
</organism>
<dbReference type="FunFam" id="3.30.70.580:FF:000002">
    <property type="entry name" value="tRNA pseudouridine synthase"/>
    <property type="match status" value="1"/>
</dbReference>
<dbReference type="CDD" id="cd02568">
    <property type="entry name" value="PseudoU_synth_PUS1_PUS2"/>
    <property type="match status" value="1"/>
</dbReference>
<dbReference type="AlphaFoldDB" id="A0A9P0GDM6"/>
<evidence type="ECO:0000256" key="17">
    <source>
        <dbReference type="ARBA" id="ARBA00081344"/>
    </source>
</evidence>
<dbReference type="FunFam" id="3.30.70.660:FF:000002">
    <property type="entry name" value="tRNA pseudouridine synthase"/>
    <property type="match status" value="1"/>
</dbReference>
<evidence type="ECO:0000313" key="23">
    <source>
        <dbReference type="Proteomes" id="UP001153636"/>
    </source>
</evidence>
<evidence type="ECO:0000256" key="4">
    <source>
        <dbReference type="ARBA" id="ARBA00022664"/>
    </source>
</evidence>
<dbReference type="Gene3D" id="3.30.70.660">
    <property type="entry name" value="Pseudouridine synthase I, catalytic domain, C-terminal subdomain"/>
    <property type="match status" value="1"/>
</dbReference>
<dbReference type="EMBL" id="OV651814">
    <property type="protein sequence ID" value="CAH1105637.1"/>
    <property type="molecule type" value="Genomic_DNA"/>
</dbReference>